<dbReference type="Pfam" id="PF10013">
    <property type="entry name" value="DUF2256"/>
    <property type="match status" value="1"/>
</dbReference>
<evidence type="ECO:0000313" key="2">
    <source>
        <dbReference type="Proteomes" id="UP000713222"/>
    </source>
</evidence>
<protein>
    <submittedName>
        <fullName evidence="1">DUF2256 domain-containing protein</fullName>
    </submittedName>
</protein>
<dbReference type="Proteomes" id="UP000713222">
    <property type="component" value="Unassembled WGS sequence"/>
</dbReference>
<dbReference type="InterPro" id="IPR017136">
    <property type="entry name" value="UCP037205"/>
</dbReference>
<reference evidence="1" key="1">
    <citation type="submission" date="2018-10" db="EMBL/GenBank/DDBJ databases">
        <title>Iterative Subtractive Binning of Freshwater Chronoseries Metagenomes Recovers Nearly Complete Genomes from over Four Hundred Novel Species.</title>
        <authorList>
            <person name="Rodriguez-R L.M."/>
            <person name="Tsementzi D."/>
            <person name="Luo C."/>
            <person name="Konstantinidis K.T."/>
        </authorList>
    </citation>
    <scope>NUCLEOTIDE SEQUENCE</scope>
    <source>
        <strain evidence="1">WB7_6_001</strain>
    </source>
</reference>
<proteinExistence type="predicted"/>
<dbReference type="PANTHER" id="PTHR37463">
    <property type="entry name" value="GSL3115 PROTEIN"/>
    <property type="match status" value="1"/>
</dbReference>
<accession>A0A964UZ29</accession>
<organism evidence="1 2">
    <name type="scientific">Candidatus Fonsibacter lacus</name>
    <dbReference type="NCBI Taxonomy" id="2576439"/>
    <lineage>
        <taxon>Bacteria</taxon>
        <taxon>Pseudomonadati</taxon>
        <taxon>Pseudomonadota</taxon>
        <taxon>Alphaproteobacteria</taxon>
        <taxon>Candidatus Pelagibacterales</taxon>
        <taxon>Candidatus Pelagibacterales incertae sedis</taxon>
        <taxon>Candidatus Fonsibacter</taxon>
    </lineage>
</organism>
<dbReference type="EMBL" id="RGET01000003">
    <property type="protein sequence ID" value="NBN87565.1"/>
    <property type="molecule type" value="Genomic_DNA"/>
</dbReference>
<name>A0A964UZ29_9PROT</name>
<dbReference type="AlphaFoldDB" id="A0A964UZ29"/>
<dbReference type="PANTHER" id="PTHR37463:SF1">
    <property type="entry name" value="DUF2256 DOMAIN-CONTAINING PROTEIN"/>
    <property type="match status" value="1"/>
</dbReference>
<gene>
    <name evidence="1" type="ORF">EBV32_00505</name>
</gene>
<evidence type="ECO:0000313" key="1">
    <source>
        <dbReference type="EMBL" id="NBN87565.1"/>
    </source>
</evidence>
<sequence length="42" mass="5307">MRKKNQLPKKICPSCNREFLWRKKWKKNWDFVKYCSKKCSKN</sequence>
<comment type="caution">
    <text evidence="1">The sequence shown here is derived from an EMBL/GenBank/DDBJ whole genome shotgun (WGS) entry which is preliminary data.</text>
</comment>